<dbReference type="EMBL" id="WHJC01000142">
    <property type="protein sequence ID" value="MPQ44062.1"/>
    <property type="molecule type" value="Genomic_DNA"/>
</dbReference>
<dbReference type="CDD" id="cd02439">
    <property type="entry name" value="DMB-PRT_CobT"/>
    <property type="match status" value="1"/>
</dbReference>
<comment type="pathway">
    <text evidence="2 11">Nucleoside biosynthesis; alpha-ribazole biosynthesis; alpha-ribazole from 5,6-dimethylbenzimidazole: step 1/2.</text>
</comment>
<reference evidence="12 13" key="1">
    <citation type="submission" date="2019-10" db="EMBL/GenBank/DDBJ databases">
        <title>The Genome Sequence of Clostridium tarantellae Isolated from Fish Brain.</title>
        <authorList>
            <person name="Bano L."/>
            <person name="Kiel M."/>
            <person name="Sales G."/>
            <person name="Doxey A.C."/>
            <person name="Mansfield M.J."/>
            <person name="Schiavone M."/>
            <person name="Rossetto O."/>
            <person name="Pirazzini M."/>
            <person name="Dobrindt U."/>
            <person name="Montecucco C."/>
        </authorList>
    </citation>
    <scope>NUCLEOTIDE SEQUENCE [LARGE SCALE GENOMIC DNA]</scope>
    <source>
        <strain evidence="12 13">DSM 3997</strain>
    </source>
</reference>
<dbReference type="Proteomes" id="UP000430345">
    <property type="component" value="Unassembled WGS sequence"/>
</dbReference>
<evidence type="ECO:0000256" key="9">
    <source>
        <dbReference type="ARBA" id="ARBA00030686"/>
    </source>
</evidence>
<keyword evidence="8 11" id="KW-0808">Transferase</keyword>
<dbReference type="InterPro" id="IPR036087">
    <property type="entry name" value="Nict_dMeBzImd_PRibTrfase_sf"/>
</dbReference>
<keyword evidence="13" id="KW-1185">Reference proteome</keyword>
<comment type="similarity">
    <text evidence="3 11">Belongs to the CobT family.</text>
</comment>
<dbReference type="PANTHER" id="PTHR43463:SF1">
    <property type="entry name" value="NICOTINATE-NUCLEOTIDE--DIMETHYLBENZIMIDAZOLE PHOSPHORIBOSYLTRANSFERASE"/>
    <property type="match status" value="1"/>
</dbReference>
<dbReference type="SUPFAM" id="SSF52733">
    <property type="entry name" value="Nicotinate mononucleotide:5,6-dimethylbenzimidazole phosphoribosyltransferase (CobT)"/>
    <property type="match status" value="1"/>
</dbReference>
<dbReference type="OrthoDB" id="9781491at2"/>
<dbReference type="GO" id="GO:0009236">
    <property type="term" value="P:cobalamin biosynthetic process"/>
    <property type="evidence" value="ECO:0007669"/>
    <property type="project" value="UniProtKB-UniRule"/>
</dbReference>
<evidence type="ECO:0000256" key="10">
    <source>
        <dbReference type="ARBA" id="ARBA00047340"/>
    </source>
</evidence>
<dbReference type="AlphaFoldDB" id="A0A6I1MPB0"/>
<evidence type="ECO:0000256" key="3">
    <source>
        <dbReference type="ARBA" id="ARBA00007110"/>
    </source>
</evidence>
<gene>
    <name evidence="11 12" type="primary">cobT</name>
    <name evidence="12" type="ORF">GBZ86_09840</name>
</gene>
<comment type="catalytic activity">
    <reaction evidence="10 11">
        <text>5,6-dimethylbenzimidazole + nicotinate beta-D-ribonucleotide = alpha-ribazole 5'-phosphate + nicotinate + H(+)</text>
        <dbReference type="Rhea" id="RHEA:11196"/>
        <dbReference type="ChEBI" id="CHEBI:15378"/>
        <dbReference type="ChEBI" id="CHEBI:15890"/>
        <dbReference type="ChEBI" id="CHEBI:32544"/>
        <dbReference type="ChEBI" id="CHEBI:57502"/>
        <dbReference type="ChEBI" id="CHEBI:57918"/>
        <dbReference type="EC" id="2.4.2.21"/>
    </reaction>
</comment>
<evidence type="ECO:0000256" key="6">
    <source>
        <dbReference type="ARBA" id="ARBA00022573"/>
    </source>
</evidence>
<protein>
    <recommendedName>
        <fullName evidence="5 11">Nicotinate-nucleotide--dimethylbenzimidazole phosphoribosyltransferase</fullName>
        <shortName evidence="11">NN:DBI PRT</shortName>
        <ecNumber evidence="4 11">2.4.2.21</ecNumber>
    </recommendedName>
    <alternativeName>
        <fullName evidence="9 11">N(1)-alpha-phosphoribosyltransferase</fullName>
    </alternativeName>
</protein>
<dbReference type="GO" id="GO:0008939">
    <property type="term" value="F:nicotinate-nucleotide-dimethylbenzimidazole phosphoribosyltransferase activity"/>
    <property type="evidence" value="ECO:0007669"/>
    <property type="project" value="UniProtKB-UniRule"/>
</dbReference>
<evidence type="ECO:0000256" key="2">
    <source>
        <dbReference type="ARBA" id="ARBA00005049"/>
    </source>
</evidence>
<evidence type="ECO:0000256" key="8">
    <source>
        <dbReference type="ARBA" id="ARBA00022679"/>
    </source>
</evidence>
<evidence type="ECO:0000313" key="13">
    <source>
        <dbReference type="Proteomes" id="UP000430345"/>
    </source>
</evidence>
<dbReference type="NCBIfam" id="NF000996">
    <property type="entry name" value="PRK00105.1"/>
    <property type="match status" value="1"/>
</dbReference>
<comment type="function">
    <text evidence="1 11">Catalyzes the synthesis of alpha-ribazole-5'-phosphate from nicotinate mononucleotide (NAMN) and 5,6-dimethylbenzimidazole (DMB).</text>
</comment>
<dbReference type="Pfam" id="PF02277">
    <property type="entry name" value="DBI_PRT"/>
    <property type="match status" value="1"/>
</dbReference>
<dbReference type="RefSeq" id="WP_152890217.1">
    <property type="nucleotide sequence ID" value="NZ_WHJC01000142.1"/>
</dbReference>
<comment type="caution">
    <text evidence="12">The sequence shown here is derived from an EMBL/GenBank/DDBJ whole genome shotgun (WGS) entry which is preliminary data.</text>
</comment>
<dbReference type="NCBIfam" id="TIGR03160">
    <property type="entry name" value="cobT_DBIPRT"/>
    <property type="match status" value="1"/>
</dbReference>
<dbReference type="Gene3D" id="1.10.1610.10">
    <property type="match status" value="1"/>
</dbReference>
<organism evidence="12 13">
    <name type="scientific">Clostridium tarantellae</name>
    <dbReference type="NCBI Taxonomy" id="39493"/>
    <lineage>
        <taxon>Bacteria</taxon>
        <taxon>Bacillati</taxon>
        <taxon>Bacillota</taxon>
        <taxon>Clostridia</taxon>
        <taxon>Eubacteriales</taxon>
        <taxon>Clostridiaceae</taxon>
        <taxon>Clostridium</taxon>
    </lineage>
</organism>
<accession>A0A6I1MPB0</accession>
<dbReference type="EC" id="2.4.2.21" evidence="4 11"/>
<dbReference type="Gene3D" id="3.40.50.10210">
    <property type="match status" value="1"/>
</dbReference>
<dbReference type="InterPro" id="IPR017846">
    <property type="entry name" value="Nict_dMeBzImd_PRibTrfase_bact"/>
</dbReference>
<evidence type="ECO:0000256" key="11">
    <source>
        <dbReference type="HAMAP-Rule" id="MF_00230"/>
    </source>
</evidence>
<name>A0A6I1MPB0_9CLOT</name>
<evidence type="ECO:0000256" key="7">
    <source>
        <dbReference type="ARBA" id="ARBA00022676"/>
    </source>
</evidence>
<evidence type="ECO:0000256" key="1">
    <source>
        <dbReference type="ARBA" id="ARBA00002197"/>
    </source>
</evidence>
<dbReference type="InterPro" id="IPR023195">
    <property type="entry name" value="Nict_dMeBzImd_PRibTrfase_N"/>
</dbReference>
<proteinExistence type="inferred from homology"/>
<dbReference type="UniPathway" id="UPA00061">
    <property type="reaction ID" value="UER00516"/>
</dbReference>
<dbReference type="FunFam" id="3.40.50.10210:FF:000001">
    <property type="entry name" value="Nicotinate-nucleotide--dimethylbenzimidazole phosphoribosyltransferase"/>
    <property type="match status" value="1"/>
</dbReference>
<dbReference type="PANTHER" id="PTHR43463">
    <property type="entry name" value="NICOTINATE-NUCLEOTIDE--DIMETHYLBENZIMIDAZOLE PHOSPHORIBOSYLTRANSFERASE"/>
    <property type="match status" value="1"/>
</dbReference>
<evidence type="ECO:0000313" key="12">
    <source>
        <dbReference type="EMBL" id="MPQ44062.1"/>
    </source>
</evidence>
<keyword evidence="6 11" id="KW-0169">Cobalamin biosynthesis</keyword>
<evidence type="ECO:0000256" key="5">
    <source>
        <dbReference type="ARBA" id="ARBA00015486"/>
    </source>
</evidence>
<dbReference type="InterPro" id="IPR003200">
    <property type="entry name" value="Nict_dMeBzImd_PRibTrfase"/>
</dbReference>
<dbReference type="HAMAP" id="MF_00230">
    <property type="entry name" value="CobT"/>
    <property type="match status" value="1"/>
</dbReference>
<keyword evidence="7 11" id="KW-0328">Glycosyltransferase</keyword>
<sequence>MENNLTNESFLQNIISNIKDVNYYAMKDAKKRLDSLAKPLGSLGMLEDLCIKLAGITEKLQNKINKKAVIIMCADNGVVEEGIASGPQSLTLAQTINFTKGLTGVAVLAKQNNTDLIIVDVGINSDKIIENVINRKINKGTNNILKGQAMHRHECIAALNVGIEMSKKAKDQNYSIIGVGEMGIGNTTTSSAVLKALTNNSVHDITGKGAGLTDSAFQKKKWVIEEALKINSPDKNDAIDILAKVGGYDIAAMTGVFLGCAYYKLPIVIDGFISAVAALCACKLNPLVKKYLIASHFSKEIGYNIAIKHLGLEPMLNLKMRLGEGSGCPIAFSIIESACAIINNMATFEQAQINTGYLDAVRDEKCYIV</sequence>
<evidence type="ECO:0000256" key="4">
    <source>
        <dbReference type="ARBA" id="ARBA00011991"/>
    </source>
</evidence>
<feature type="active site" description="Proton acceptor" evidence="11">
    <location>
        <position position="324"/>
    </location>
</feature>